<organism evidence="1 2">
    <name type="scientific">Hymenobacter negativus</name>
    <dbReference type="NCBI Taxonomy" id="2795026"/>
    <lineage>
        <taxon>Bacteria</taxon>
        <taxon>Pseudomonadati</taxon>
        <taxon>Bacteroidota</taxon>
        <taxon>Cytophagia</taxon>
        <taxon>Cytophagales</taxon>
        <taxon>Hymenobacteraceae</taxon>
        <taxon>Hymenobacter</taxon>
    </lineage>
</organism>
<protein>
    <submittedName>
        <fullName evidence="1">Phosphoribosylpyrophosphate synthetase</fullName>
    </submittedName>
</protein>
<keyword evidence="2" id="KW-1185">Reference proteome</keyword>
<evidence type="ECO:0000313" key="1">
    <source>
        <dbReference type="EMBL" id="MBO2012119.1"/>
    </source>
</evidence>
<proteinExistence type="predicted"/>
<dbReference type="EMBL" id="JAGETZ010000015">
    <property type="protein sequence ID" value="MBO2012119.1"/>
    <property type="molecule type" value="Genomic_DNA"/>
</dbReference>
<reference evidence="1 2" key="1">
    <citation type="submission" date="2021-03" db="EMBL/GenBank/DDBJ databases">
        <authorList>
            <person name="Kim M.K."/>
        </authorList>
    </citation>
    <scope>NUCLEOTIDE SEQUENCE [LARGE SCALE GENOMIC DNA]</scope>
    <source>
        <strain evidence="1 2">BT442</strain>
    </source>
</reference>
<dbReference type="RefSeq" id="WP_208177888.1">
    <property type="nucleotide sequence ID" value="NZ_JAGETZ010000015.1"/>
</dbReference>
<gene>
    <name evidence="1" type="ORF">J4E00_23845</name>
</gene>
<comment type="caution">
    <text evidence="1">The sequence shown here is derived from an EMBL/GenBank/DDBJ whole genome shotgun (WGS) entry which is preliminary data.</text>
</comment>
<accession>A0ABS3QLH7</accession>
<evidence type="ECO:0000313" key="2">
    <source>
        <dbReference type="Proteomes" id="UP000664369"/>
    </source>
</evidence>
<sequence length="106" mass="11698">MPSYDTLTDAITALRKRGYGLDYNLTDAGAECAQVPETLRPEELKVEETYRFEGDSNPDDNMVLYALQSRLNAANKGLLVAAYGPYVETQAADFIQRLDGQAAPHL</sequence>
<dbReference type="Proteomes" id="UP000664369">
    <property type="component" value="Unassembled WGS sequence"/>
</dbReference>
<name>A0ABS3QLH7_9BACT</name>